<dbReference type="SUPFAM" id="SSF48371">
    <property type="entry name" value="ARM repeat"/>
    <property type="match status" value="1"/>
</dbReference>
<organism evidence="1">
    <name type="scientific">Magallana gigas</name>
    <name type="common">Pacific oyster</name>
    <name type="synonym">Crassostrea gigas</name>
    <dbReference type="NCBI Taxonomy" id="29159"/>
    <lineage>
        <taxon>Eukaryota</taxon>
        <taxon>Metazoa</taxon>
        <taxon>Spiralia</taxon>
        <taxon>Lophotrochozoa</taxon>
        <taxon>Mollusca</taxon>
        <taxon>Bivalvia</taxon>
        <taxon>Autobranchia</taxon>
        <taxon>Pteriomorphia</taxon>
        <taxon>Ostreida</taxon>
        <taxon>Ostreoidea</taxon>
        <taxon>Ostreidae</taxon>
        <taxon>Magallana</taxon>
    </lineage>
</organism>
<dbReference type="InterPro" id="IPR016024">
    <property type="entry name" value="ARM-type_fold"/>
</dbReference>
<evidence type="ECO:0000313" key="1">
    <source>
        <dbReference type="EMBL" id="EKC27168.1"/>
    </source>
</evidence>
<name>K1PZS2_MAGGI</name>
<proteinExistence type="predicted"/>
<dbReference type="HOGENOM" id="CLU_311061_0_0_1"/>
<dbReference type="EMBL" id="JH817658">
    <property type="protein sequence ID" value="EKC27168.1"/>
    <property type="molecule type" value="Genomic_DNA"/>
</dbReference>
<dbReference type="AlphaFoldDB" id="K1PZS2"/>
<accession>K1PZS2</accession>
<gene>
    <name evidence="1" type="ORF">CGI_10005951</name>
</gene>
<sequence length="945" mass="99644">MRVAVLLLLCIAAGSQASFLDDLKNAFHNIGTSLTTTFNAVGDQAKVVGQNLLSTASEQGKQLASQALQMFGIMSKQHIPMLSCFSCSIMKVAFLVLLCLTAGSQASFLDDLKSAFSNIGSSLTTTFHAVGDQAKVVGQNLLSSAKEQGSQLASQALQSLLMGTMNALSSQGTTDTATGTKRSLSDLLQEVKPLTDAAKSIVEQKMDNMNGVYAEALTQLKALSSQLTTMPASELIQKVDQIVAAHHTVSNNLQNELVTDLTSLFGKVLSYHPGTKRSTFTDALSSLGSGLANFFQPHIQAVQQLVSGVGESLKQTSSAFQTSLSTGAHGAAITDSTSQLAQHGQNALSALKDAVSDILQQTLTNMQPHIVNILQHGASALTETLSHNTATSSETAANPQIMRVCILLLLCLAAGSQANFFDDLKATFHNIGTALSTTVHAVGDQAKVVGTNLLTAATEQGKTLASQALQSLLMGTMSALQKPPTDGAAKRSLSEFLEQSKHLTGAAEMLVQQKMDKLKGIYKEAIDKLKAVSSQLTELPATDLIKKVDQIVISHHLVTDQIQTELVSELTKLFGHALSLHPGHKRGTFSDALSSIGQGLANFFQPHVQAVQQLVSGVGESLKQTAQTFHTSLTTGTHGTAIHDSASALAHHGQNALSALKDAVSDILPLTTTVHAVGDQAKVVGTNLLSAATEQGKQLASQALQSLLMGTMSALQKPPTDPATKRSLTELLEQSKHLTDAAEMLVQQKMDKLKGAYNEAIDNLKAVSSQLTDLPATDLIKKVDQIVIAHHLVSDGIQTELVSELTKLFGHALSLHPGHKRGTFSDALSSIGQGLANFFQPHVQAVQQLVSGVGESLKQTTQQFHSSLTTGTHGTAIHDSASALAQHGQNALSALKDAVSDILQQTLTNMQPHIVNILQHGAQALTDTLSQQPAGSPSETAANPQ</sequence>
<dbReference type="InParanoid" id="K1PZS2"/>
<protein>
    <submittedName>
        <fullName evidence="1">Uncharacterized protein</fullName>
    </submittedName>
</protein>
<reference evidence="1" key="1">
    <citation type="journal article" date="2012" name="Nature">
        <title>The oyster genome reveals stress adaptation and complexity of shell formation.</title>
        <authorList>
            <person name="Zhang G."/>
            <person name="Fang X."/>
            <person name="Guo X."/>
            <person name="Li L."/>
            <person name="Luo R."/>
            <person name="Xu F."/>
            <person name="Yang P."/>
            <person name="Zhang L."/>
            <person name="Wang X."/>
            <person name="Qi H."/>
            <person name="Xiong Z."/>
            <person name="Que H."/>
            <person name="Xie Y."/>
            <person name="Holland P.W."/>
            <person name="Paps J."/>
            <person name="Zhu Y."/>
            <person name="Wu F."/>
            <person name="Chen Y."/>
            <person name="Wang J."/>
            <person name="Peng C."/>
            <person name="Meng J."/>
            <person name="Yang L."/>
            <person name="Liu J."/>
            <person name="Wen B."/>
            <person name="Zhang N."/>
            <person name="Huang Z."/>
            <person name="Zhu Q."/>
            <person name="Feng Y."/>
            <person name="Mount A."/>
            <person name="Hedgecock D."/>
            <person name="Xu Z."/>
            <person name="Liu Y."/>
            <person name="Domazet-Loso T."/>
            <person name="Du Y."/>
            <person name="Sun X."/>
            <person name="Zhang S."/>
            <person name="Liu B."/>
            <person name="Cheng P."/>
            <person name="Jiang X."/>
            <person name="Li J."/>
            <person name="Fan D."/>
            <person name="Wang W."/>
            <person name="Fu W."/>
            <person name="Wang T."/>
            <person name="Wang B."/>
            <person name="Zhang J."/>
            <person name="Peng Z."/>
            <person name="Li Y."/>
            <person name="Li N."/>
            <person name="Wang J."/>
            <person name="Chen M."/>
            <person name="He Y."/>
            <person name="Tan F."/>
            <person name="Song X."/>
            <person name="Zheng Q."/>
            <person name="Huang R."/>
            <person name="Yang H."/>
            <person name="Du X."/>
            <person name="Chen L."/>
            <person name="Yang M."/>
            <person name="Gaffney P.M."/>
            <person name="Wang S."/>
            <person name="Luo L."/>
            <person name="She Z."/>
            <person name="Ming Y."/>
            <person name="Huang W."/>
            <person name="Zhang S."/>
            <person name="Huang B."/>
            <person name="Zhang Y."/>
            <person name="Qu T."/>
            <person name="Ni P."/>
            <person name="Miao G."/>
            <person name="Wang J."/>
            <person name="Wang Q."/>
            <person name="Steinberg C.E."/>
            <person name="Wang H."/>
            <person name="Li N."/>
            <person name="Qian L."/>
            <person name="Zhang G."/>
            <person name="Li Y."/>
            <person name="Yang H."/>
            <person name="Liu X."/>
            <person name="Wang J."/>
            <person name="Yin Y."/>
            <person name="Wang J."/>
        </authorList>
    </citation>
    <scope>NUCLEOTIDE SEQUENCE [LARGE SCALE GENOMIC DNA]</scope>
    <source>
        <strain evidence="1">05x7-T-G4-1.051#20</strain>
    </source>
</reference>